<dbReference type="SMR" id="A0A4P7MZK5"/>
<feature type="compositionally biased region" description="Acidic residues" evidence="1">
    <location>
        <begin position="440"/>
        <end position="449"/>
    </location>
</feature>
<keyword evidence="2" id="KW-1133">Transmembrane helix</keyword>
<feature type="compositionally biased region" description="Basic and acidic residues" evidence="1">
    <location>
        <begin position="41"/>
        <end position="63"/>
    </location>
</feature>
<dbReference type="VEuPathDB" id="FungiDB:M_BR32_EuGene_00001931"/>
<evidence type="ECO:0000256" key="2">
    <source>
        <dbReference type="SAM" id="Phobius"/>
    </source>
</evidence>
<evidence type="ECO:0000313" key="3">
    <source>
        <dbReference type="EMBL" id="QBZ55429.1"/>
    </source>
</evidence>
<feature type="region of interest" description="Disordered" evidence="1">
    <location>
        <begin position="296"/>
        <end position="449"/>
    </location>
</feature>
<feature type="transmembrane region" description="Helical" evidence="2">
    <location>
        <begin position="6"/>
        <end position="23"/>
    </location>
</feature>
<feature type="compositionally biased region" description="Low complexity" evidence="1">
    <location>
        <begin position="394"/>
        <end position="413"/>
    </location>
</feature>
<keyword evidence="2" id="KW-0472">Membrane</keyword>
<dbReference type="OMA" id="ENEWTTV"/>
<protein>
    <submittedName>
        <fullName evidence="3">Uncharacterized protein</fullName>
    </submittedName>
</protein>
<feature type="compositionally biased region" description="Low complexity" evidence="1">
    <location>
        <begin position="319"/>
        <end position="334"/>
    </location>
</feature>
<sequence>MGAANSTLVGWTIVLAIAGFVGWREWDAKQKRLLQKTAGQRSREEHRNATQSRRDTKKDEKEHSKVKRQRVADSQPEKPKEKPKEKETVAAPIEKEQPKSSKKKSNTYSSDDDAASNREFARQLSSVKEGTKFTAKSKDDVRQKSVKQSRADEAKRQVAKPVVEEPKAASPPSSTAGIDADDDQSSAASPVVAPTANAGDVSDMLEKPTSGPSVLRLTDTEEKKKTQKAKAPQPVETKKQRQNRKKVEAAKAMREEAEAERKILEQAQRRTAREAEGRAAKDGSGFMAAQAKGTVWTGGKDVNDSNNGVVPVQPLDTSEPTATQPKTQQKQAGAAKKEAKGDKWVSSLPSEEEQIKMIEDEESWSTVPTKASRKSKKNKESAVDSMDEGAASETKPAPAAAAPAPTPVQPAKKPQVENQRPVKTFSQTSSFAALNADGAADLEEEEWDV</sequence>
<feature type="compositionally biased region" description="Basic and acidic residues" evidence="1">
    <location>
        <begin position="75"/>
        <end position="99"/>
    </location>
</feature>
<feature type="region of interest" description="Disordered" evidence="1">
    <location>
        <begin position="34"/>
        <end position="254"/>
    </location>
</feature>
<dbReference type="Proteomes" id="UP000294847">
    <property type="component" value="Chromosome 2"/>
</dbReference>
<dbReference type="AlphaFoldDB" id="A0A4P7MZK5"/>
<evidence type="ECO:0000313" key="4">
    <source>
        <dbReference type="Proteomes" id="UP000294847"/>
    </source>
</evidence>
<dbReference type="EMBL" id="CP034205">
    <property type="protein sequence ID" value="QBZ55429.1"/>
    <property type="molecule type" value="Genomic_DNA"/>
</dbReference>
<keyword evidence="2" id="KW-0812">Transmembrane</keyword>
<accession>A0A4P7MZK5</accession>
<reference evidence="3 4" key="1">
    <citation type="journal article" date="2019" name="Mol. Biol. Evol.">
        <title>Blast fungal genomes show frequent chromosomal changes, gene gains and losses, and effector gene turnover.</title>
        <authorList>
            <person name="Gomez Luciano L.B."/>
            <person name="Jason Tsai I."/>
            <person name="Chuma I."/>
            <person name="Tosa Y."/>
            <person name="Chen Y.H."/>
            <person name="Li J.Y."/>
            <person name="Li M.Y."/>
            <person name="Jade Lu M.Y."/>
            <person name="Nakayashiki H."/>
            <person name="Li W.H."/>
        </authorList>
    </citation>
    <scope>NUCLEOTIDE SEQUENCE [LARGE SCALE GENOMIC DNA]</scope>
    <source>
        <strain evidence="3">MZ5-1-6</strain>
    </source>
</reference>
<gene>
    <name evidence="3" type="ORF">PoMZ_00326</name>
</gene>
<feature type="compositionally biased region" description="Basic and acidic residues" evidence="1">
    <location>
        <begin position="136"/>
        <end position="167"/>
    </location>
</feature>
<evidence type="ECO:0000256" key="1">
    <source>
        <dbReference type="SAM" id="MobiDB-lite"/>
    </source>
</evidence>
<name>A0A4P7MZK5_PYROR</name>
<organism evidence="3 4">
    <name type="scientific">Pyricularia oryzae</name>
    <name type="common">Rice blast fungus</name>
    <name type="synonym">Magnaporthe oryzae</name>
    <dbReference type="NCBI Taxonomy" id="318829"/>
    <lineage>
        <taxon>Eukaryota</taxon>
        <taxon>Fungi</taxon>
        <taxon>Dikarya</taxon>
        <taxon>Ascomycota</taxon>
        <taxon>Pezizomycotina</taxon>
        <taxon>Sordariomycetes</taxon>
        <taxon>Sordariomycetidae</taxon>
        <taxon>Magnaporthales</taxon>
        <taxon>Pyriculariaceae</taxon>
        <taxon>Pyricularia</taxon>
    </lineage>
</organism>
<proteinExistence type="predicted"/>
<feature type="compositionally biased region" description="Basic and acidic residues" evidence="1">
    <location>
        <begin position="245"/>
        <end position="254"/>
    </location>
</feature>